<gene>
    <name evidence="4" type="primary">cas7i</name>
    <name evidence="4" type="ORF">POF50_031050</name>
</gene>
<dbReference type="EMBL" id="JABXJJ020000050">
    <property type="protein sequence ID" value="MDI5973727.1"/>
    <property type="molecule type" value="Genomic_DNA"/>
</dbReference>
<organism evidence="4">
    <name type="scientific">Streptantibioticus silvisoli</name>
    <dbReference type="NCBI Taxonomy" id="2705255"/>
    <lineage>
        <taxon>Bacteria</taxon>
        <taxon>Bacillati</taxon>
        <taxon>Actinomycetota</taxon>
        <taxon>Actinomycetes</taxon>
        <taxon>Kitasatosporales</taxon>
        <taxon>Streptomycetaceae</taxon>
        <taxon>Streptantibioticus</taxon>
    </lineage>
</organism>
<dbReference type="NCBIfam" id="TIGR01875">
    <property type="entry name" value="cas_MJ0381"/>
    <property type="match status" value="1"/>
</dbReference>
<evidence type="ECO:0000256" key="3">
    <source>
        <dbReference type="SAM" id="MobiDB-lite"/>
    </source>
</evidence>
<evidence type="ECO:0000256" key="1">
    <source>
        <dbReference type="ARBA" id="ARBA00023118"/>
    </source>
</evidence>
<evidence type="ECO:0000256" key="2">
    <source>
        <dbReference type="ARBA" id="ARBA00025626"/>
    </source>
</evidence>
<dbReference type="InterPro" id="IPR013414">
    <property type="entry name" value="Cas7/Cst2/DevR_sub_I-B/Tneap"/>
</dbReference>
<protein>
    <submittedName>
        <fullName evidence="4">Type I-B CRISPR-associated protein Cas7/Cst2/DevR</fullName>
    </submittedName>
</protein>
<proteinExistence type="predicted"/>
<keyword evidence="1" id="KW-0051">Antiviral defense</keyword>
<dbReference type="RefSeq" id="WP_271314209.1">
    <property type="nucleotide sequence ID" value="NZ_JABXJJ020000050.1"/>
</dbReference>
<accession>A0AA90HCC2</accession>
<dbReference type="AlphaFoldDB" id="A0AA90HCC2"/>
<name>A0AA90HCC2_9ACTN</name>
<dbReference type="InterPro" id="IPR010154">
    <property type="entry name" value="CRISPR-assoc_Cas7/Cst2/DevR"/>
</dbReference>
<dbReference type="NCBIfam" id="TIGR02585">
    <property type="entry name" value="cas_Cst2_DevR"/>
    <property type="match status" value="1"/>
</dbReference>
<comment type="function">
    <text evidence="2">CRISPR (clustered regularly interspaced short palindromic repeat) is an adaptive immune system that provides protection against mobile genetic elements (viruses, transposable elements and conjugative plasmids). CRISPR clusters contain spacers, sequences complementary to antecedent mobile elements, and target invading nucleic acids. CRISPR clusters are transcribed and processed into CRISPR RNA (crRNA).</text>
</comment>
<dbReference type="GO" id="GO:0051607">
    <property type="term" value="P:defense response to virus"/>
    <property type="evidence" value="ECO:0007669"/>
    <property type="project" value="UniProtKB-KW"/>
</dbReference>
<reference evidence="4" key="1">
    <citation type="submission" date="2023-05" db="EMBL/GenBank/DDBJ databases">
        <title>Streptantibioticus silvisoli sp. nov., acidotolerant actinomycetes 1 from pine litter.</title>
        <authorList>
            <person name="Swiecimska M."/>
            <person name="Golinska P."/>
            <person name="Sangal V."/>
            <person name="Wachnowicz B."/>
            <person name="Goodfellow M."/>
        </authorList>
    </citation>
    <scope>NUCLEOTIDE SEQUENCE</scope>
    <source>
        <strain evidence="4">SL13</strain>
    </source>
</reference>
<comment type="caution">
    <text evidence="4">The sequence shown here is derived from an EMBL/GenBank/DDBJ whole genome shotgun (WGS) entry which is preliminary data.</text>
</comment>
<sequence>MTYLVGQSIVAVKAGAPNNGRGEDNRGMVKQFTTTSRETYPYVSAQASRRWLRDSLPPGEATSPVKRTGEGKKQQAYTSGRPDLYLDDDLFGYMIAVKADETGAKKGESKTFMRDTVLATGTLVAVVPNKPVMDFGTMSRDFEPGEHPVIHEHEMYTADLAGDLLLDLPRVGTFELGGKTAKSALPAATATALTEAGATAVTLRGVDCVRMPIEERRRRVAVLLRTMATVKGGAKQSAHYGDRTPGLIILAPLKGGTNPFTRVVRNRRNTTYFDSDVLAEEINAWGINENDPEGQLDGPVRIGWAPGFLGDQRERVTNDLEALIKENKLIIGHPRTILSTLATEIQDGDHDTWFDDPAV</sequence>
<evidence type="ECO:0000313" key="4">
    <source>
        <dbReference type="EMBL" id="MDI5973727.1"/>
    </source>
</evidence>
<feature type="region of interest" description="Disordered" evidence="3">
    <location>
        <begin position="53"/>
        <end position="81"/>
    </location>
</feature>